<protein>
    <submittedName>
        <fullName evidence="1">Uncharacterized protein</fullName>
    </submittedName>
</protein>
<dbReference type="AlphaFoldDB" id="A0A017H7K0"/>
<accession>A0A017H7K0</accession>
<dbReference type="RefSeq" id="WP_005953887.1">
    <property type="nucleotide sequence ID" value="NZ_AOJP01000001.1"/>
</dbReference>
<gene>
    <name evidence="1" type="ORF">C095_04595</name>
</gene>
<dbReference type="GeneID" id="75075839"/>
<name>A0A017H7K0_9FUSO</name>
<evidence type="ECO:0000313" key="1">
    <source>
        <dbReference type="EMBL" id="KID49430.1"/>
    </source>
</evidence>
<dbReference type="EMBL" id="AUZI01000012">
    <property type="protein sequence ID" value="KID49430.1"/>
    <property type="molecule type" value="Genomic_DNA"/>
</dbReference>
<dbReference type="OrthoDB" id="88502at2"/>
<organism evidence="1 2">
    <name type="scientific">Fusobacterium necrophorum subsp. funduliforme B35</name>
    <dbReference type="NCBI Taxonomy" id="1226633"/>
    <lineage>
        <taxon>Bacteria</taxon>
        <taxon>Fusobacteriati</taxon>
        <taxon>Fusobacteriota</taxon>
        <taxon>Fusobacteriia</taxon>
        <taxon>Fusobacteriales</taxon>
        <taxon>Fusobacteriaceae</taxon>
        <taxon>Fusobacterium</taxon>
    </lineage>
</organism>
<dbReference type="PROSITE" id="PS51257">
    <property type="entry name" value="PROKAR_LIPOPROTEIN"/>
    <property type="match status" value="1"/>
</dbReference>
<proteinExistence type="predicted"/>
<sequence length="111" mass="13686">MKRKVTWIFVVTIFMFTSCMSKWTVVSEEDYSKRETHIVKIYEKLSKKYDKLLENPIEEKERKELEETFRNFYDNLNALQVKNDSAHLQFLEKYRNHVRIKLNYLRDLKED</sequence>
<evidence type="ECO:0000313" key="2">
    <source>
        <dbReference type="Proteomes" id="UP000031184"/>
    </source>
</evidence>
<comment type="caution">
    <text evidence="1">The sequence shown here is derived from an EMBL/GenBank/DDBJ whole genome shotgun (WGS) entry which is preliminary data.</text>
</comment>
<reference evidence="1 2" key="1">
    <citation type="submission" date="2013-08" db="EMBL/GenBank/DDBJ databases">
        <title>An opportunistic ruminal bacterium that causes liver abscesses in cattle.</title>
        <authorList>
            <person name="Benahmed F.H."/>
            <person name="Rasmussen M."/>
            <person name="Harbottle H."/>
            <person name="Soppet D."/>
            <person name="Nagaraja T.G."/>
            <person name="Davidson M."/>
        </authorList>
    </citation>
    <scope>NUCLEOTIDE SEQUENCE [LARGE SCALE GENOMIC DNA]</scope>
    <source>
        <strain evidence="1 2">B35</strain>
    </source>
</reference>
<dbReference type="Proteomes" id="UP000031184">
    <property type="component" value="Unassembled WGS sequence"/>
</dbReference>
<dbReference type="PATRIC" id="fig|1226633.4.peg.931"/>